<dbReference type="AlphaFoldDB" id="A0A8J4A2X9"/>
<dbReference type="Proteomes" id="UP000635606">
    <property type="component" value="Unassembled WGS sequence"/>
</dbReference>
<feature type="signal peptide" evidence="2">
    <location>
        <begin position="1"/>
        <end position="20"/>
    </location>
</feature>
<dbReference type="EMBL" id="BOPH01000145">
    <property type="protein sequence ID" value="GIJ74882.1"/>
    <property type="molecule type" value="Genomic_DNA"/>
</dbReference>
<proteinExistence type="predicted"/>
<keyword evidence="4" id="KW-1185">Reference proteome</keyword>
<name>A0A8J4A2X9_9ACTN</name>
<feature type="region of interest" description="Disordered" evidence="1">
    <location>
        <begin position="222"/>
        <end position="246"/>
    </location>
</feature>
<organism evidence="3 4">
    <name type="scientific">Virgisporangium ochraceum</name>
    <dbReference type="NCBI Taxonomy" id="65505"/>
    <lineage>
        <taxon>Bacteria</taxon>
        <taxon>Bacillati</taxon>
        <taxon>Actinomycetota</taxon>
        <taxon>Actinomycetes</taxon>
        <taxon>Micromonosporales</taxon>
        <taxon>Micromonosporaceae</taxon>
        <taxon>Virgisporangium</taxon>
    </lineage>
</organism>
<protein>
    <recommendedName>
        <fullName evidence="5">Calx-beta domain-containing protein</fullName>
    </recommendedName>
</protein>
<reference evidence="3" key="1">
    <citation type="submission" date="2021-01" db="EMBL/GenBank/DDBJ databases">
        <title>Whole genome shotgun sequence of Virgisporangium ochraceum NBRC 16418.</title>
        <authorList>
            <person name="Komaki H."/>
            <person name="Tamura T."/>
        </authorList>
    </citation>
    <scope>NUCLEOTIDE SEQUENCE</scope>
    <source>
        <strain evidence="3">NBRC 16418</strain>
    </source>
</reference>
<sequence length="274" mass="29394">MLTVAAVAVVVTAAPPAARAATRSRWSTAGSRAPPSRPACPGCTGGAVELTAVARNMTVDSGSTRAVLEVPSGVPVARRTEIEVVFDGQAQRQTYSSTAGDTFAFDYPVETGFARREVVIVVLLTDGSGAPDYRFTVPVTIEPWYTVQYSPLRFTLLDDCDPVFDSEMVLAWTDDRGTGVWDSRMLAGETILVARFAREETAVGANARMTRPDFWLHEDDPGGFYNPPTGPGGTVPTLPTPTGTRTVSRTLDIDDCSGRFEYTITTTHTIPPAL</sequence>
<comment type="caution">
    <text evidence="3">The sequence shown here is derived from an EMBL/GenBank/DDBJ whole genome shotgun (WGS) entry which is preliminary data.</text>
</comment>
<gene>
    <name evidence="3" type="ORF">Voc01_097990</name>
</gene>
<evidence type="ECO:0000256" key="1">
    <source>
        <dbReference type="SAM" id="MobiDB-lite"/>
    </source>
</evidence>
<evidence type="ECO:0000313" key="3">
    <source>
        <dbReference type="EMBL" id="GIJ74882.1"/>
    </source>
</evidence>
<feature type="region of interest" description="Disordered" evidence="1">
    <location>
        <begin position="20"/>
        <end position="40"/>
    </location>
</feature>
<evidence type="ECO:0000313" key="4">
    <source>
        <dbReference type="Proteomes" id="UP000635606"/>
    </source>
</evidence>
<keyword evidence="2" id="KW-0732">Signal</keyword>
<feature type="compositionally biased region" description="Low complexity" evidence="1">
    <location>
        <begin position="20"/>
        <end position="33"/>
    </location>
</feature>
<accession>A0A8J4A2X9</accession>
<feature type="compositionally biased region" description="Low complexity" evidence="1">
    <location>
        <begin position="234"/>
        <end position="244"/>
    </location>
</feature>
<evidence type="ECO:0008006" key="5">
    <source>
        <dbReference type="Google" id="ProtNLM"/>
    </source>
</evidence>
<evidence type="ECO:0000256" key="2">
    <source>
        <dbReference type="SAM" id="SignalP"/>
    </source>
</evidence>
<feature type="chain" id="PRO_5035206051" description="Calx-beta domain-containing protein" evidence="2">
    <location>
        <begin position="21"/>
        <end position="274"/>
    </location>
</feature>